<organism evidence="4 5">
    <name type="scientific">Aegilops tauschii subsp. strangulata</name>
    <name type="common">Goatgrass</name>
    <dbReference type="NCBI Taxonomy" id="200361"/>
    <lineage>
        <taxon>Eukaryota</taxon>
        <taxon>Viridiplantae</taxon>
        <taxon>Streptophyta</taxon>
        <taxon>Embryophyta</taxon>
        <taxon>Tracheophyta</taxon>
        <taxon>Spermatophyta</taxon>
        <taxon>Magnoliopsida</taxon>
        <taxon>Liliopsida</taxon>
        <taxon>Poales</taxon>
        <taxon>Poaceae</taxon>
        <taxon>BOP clade</taxon>
        <taxon>Pooideae</taxon>
        <taxon>Triticodae</taxon>
        <taxon>Triticeae</taxon>
        <taxon>Triticinae</taxon>
        <taxon>Aegilops</taxon>
    </lineage>
</organism>
<keyword evidence="2" id="KW-0106">Calcium</keyword>
<reference evidence="4" key="3">
    <citation type="journal article" date="2017" name="Nature">
        <title>Genome sequence of the progenitor of the wheat D genome Aegilops tauschii.</title>
        <authorList>
            <person name="Luo M.C."/>
            <person name="Gu Y.Q."/>
            <person name="Puiu D."/>
            <person name="Wang H."/>
            <person name="Twardziok S.O."/>
            <person name="Deal K.R."/>
            <person name="Huo N."/>
            <person name="Zhu T."/>
            <person name="Wang L."/>
            <person name="Wang Y."/>
            <person name="McGuire P.E."/>
            <person name="Liu S."/>
            <person name="Long H."/>
            <person name="Ramasamy R.K."/>
            <person name="Rodriguez J.C."/>
            <person name="Van S.L."/>
            <person name="Yuan L."/>
            <person name="Wang Z."/>
            <person name="Xia Z."/>
            <person name="Xiao L."/>
            <person name="Anderson O.D."/>
            <person name="Ouyang S."/>
            <person name="Liang Y."/>
            <person name="Zimin A.V."/>
            <person name="Pertea G."/>
            <person name="Qi P."/>
            <person name="Bennetzen J.L."/>
            <person name="Dai X."/>
            <person name="Dawson M.W."/>
            <person name="Muller H.G."/>
            <person name="Kugler K."/>
            <person name="Rivarola-Duarte L."/>
            <person name="Spannagl M."/>
            <person name="Mayer K.F.X."/>
            <person name="Lu F.H."/>
            <person name="Bevan M.W."/>
            <person name="Leroy P."/>
            <person name="Li P."/>
            <person name="You F.M."/>
            <person name="Sun Q."/>
            <person name="Liu Z."/>
            <person name="Lyons E."/>
            <person name="Wicker T."/>
            <person name="Salzberg S.L."/>
            <person name="Devos K.M."/>
            <person name="Dvorak J."/>
        </authorList>
    </citation>
    <scope>NUCLEOTIDE SEQUENCE [LARGE SCALE GENOMIC DNA]</scope>
    <source>
        <strain evidence="4">cv. AL8/78</strain>
    </source>
</reference>
<dbReference type="PANTHER" id="PTHR23056">
    <property type="entry name" value="CALCINEURIN B"/>
    <property type="match status" value="1"/>
</dbReference>
<protein>
    <recommendedName>
        <fullName evidence="2">Calcineurin B-like protein</fullName>
    </recommendedName>
</protein>
<dbReference type="PANTHER" id="PTHR23056:SF110">
    <property type="entry name" value="CALMODULIN"/>
    <property type="match status" value="1"/>
</dbReference>
<reference evidence="5" key="2">
    <citation type="journal article" date="2017" name="Nat. Plants">
        <title>The Aegilops tauschii genome reveals multiple impacts of transposons.</title>
        <authorList>
            <person name="Zhao G."/>
            <person name="Zou C."/>
            <person name="Li K."/>
            <person name="Wang K."/>
            <person name="Li T."/>
            <person name="Gao L."/>
            <person name="Zhang X."/>
            <person name="Wang H."/>
            <person name="Yang Z."/>
            <person name="Liu X."/>
            <person name="Jiang W."/>
            <person name="Mao L."/>
            <person name="Kong X."/>
            <person name="Jiao Y."/>
            <person name="Jia J."/>
        </authorList>
    </citation>
    <scope>NUCLEOTIDE SEQUENCE [LARGE SCALE GENOMIC DNA]</scope>
    <source>
        <strain evidence="5">cv. AL8/78</strain>
    </source>
</reference>
<keyword evidence="2" id="KW-0472">Membrane</keyword>
<comment type="similarity">
    <text evidence="2">Belongs to the calcineurin regulatory subunit family.</text>
</comment>
<dbReference type="EnsemblPlants" id="AET1Gv20857000.10">
    <property type="protein sequence ID" value="AET1Gv20857000.10"/>
    <property type="gene ID" value="AET1Gv20857000"/>
</dbReference>
<feature type="region of interest" description="Disordered" evidence="3">
    <location>
        <begin position="103"/>
        <end position="129"/>
    </location>
</feature>
<reference evidence="5" key="1">
    <citation type="journal article" date="2014" name="Science">
        <title>Ancient hybridizations among the ancestral genomes of bread wheat.</title>
        <authorList>
            <consortium name="International Wheat Genome Sequencing Consortium,"/>
            <person name="Marcussen T."/>
            <person name="Sandve S.R."/>
            <person name="Heier L."/>
            <person name="Spannagl M."/>
            <person name="Pfeifer M."/>
            <person name="Jakobsen K.S."/>
            <person name="Wulff B.B."/>
            <person name="Steuernagel B."/>
            <person name="Mayer K.F."/>
            <person name="Olsen O.A."/>
        </authorList>
    </citation>
    <scope>NUCLEOTIDE SEQUENCE [LARGE SCALE GENOMIC DNA]</scope>
    <source>
        <strain evidence="5">cv. AL8/78</strain>
    </source>
</reference>
<comment type="subcellular location">
    <subcellularLocation>
        <location evidence="2">Membrane</location>
    </subcellularLocation>
</comment>
<evidence type="ECO:0000256" key="2">
    <source>
        <dbReference type="RuleBase" id="RU369080"/>
    </source>
</evidence>
<accession>A0A452ZNH1</accession>
<dbReference type="Proteomes" id="UP000015105">
    <property type="component" value="Chromosome 1D"/>
</dbReference>
<keyword evidence="1 2" id="KW-0677">Repeat</keyword>
<reference evidence="4" key="5">
    <citation type="journal article" date="2021" name="G3 (Bethesda)">
        <title>Aegilops tauschii genome assembly Aet v5.0 features greater sequence contiguity and improved annotation.</title>
        <authorList>
            <person name="Wang L."/>
            <person name="Zhu T."/>
            <person name="Rodriguez J.C."/>
            <person name="Deal K.R."/>
            <person name="Dubcovsky J."/>
            <person name="McGuire P.E."/>
            <person name="Lux T."/>
            <person name="Spannagl M."/>
            <person name="Mayer K.F.X."/>
            <person name="Baldrich P."/>
            <person name="Meyers B.C."/>
            <person name="Huo N."/>
            <person name="Gu Y.Q."/>
            <person name="Zhou H."/>
            <person name="Devos K.M."/>
            <person name="Bennetzen J.L."/>
            <person name="Unver T."/>
            <person name="Budak H."/>
            <person name="Gulick P.J."/>
            <person name="Galiba G."/>
            <person name="Kalapos B."/>
            <person name="Nelson D.R."/>
            <person name="Li P."/>
            <person name="You F.M."/>
            <person name="Luo M.C."/>
            <person name="Dvorak J."/>
        </authorList>
    </citation>
    <scope>NUCLEOTIDE SEQUENCE [LARGE SCALE GENOMIC DNA]</scope>
    <source>
        <strain evidence="4">cv. AL8/78</strain>
    </source>
</reference>
<dbReference type="GO" id="GO:0016020">
    <property type="term" value="C:membrane"/>
    <property type="evidence" value="ECO:0007669"/>
    <property type="project" value="UniProtKB-SubCell"/>
</dbReference>
<name>A0A452ZNH1_AEGTS</name>
<evidence type="ECO:0000313" key="5">
    <source>
        <dbReference type="Proteomes" id="UP000015105"/>
    </source>
</evidence>
<dbReference type="GO" id="GO:0019722">
    <property type="term" value="P:calcium-mediated signaling"/>
    <property type="evidence" value="ECO:0007669"/>
    <property type="project" value="UniProtKB-UniRule"/>
</dbReference>
<dbReference type="GO" id="GO:0005509">
    <property type="term" value="F:calcium ion binding"/>
    <property type="evidence" value="ECO:0007669"/>
    <property type="project" value="UniProtKB-UniRule"/>
</dbReference>
<reference evidence="4" key="4">
    <citation type="submission" date="2019-03" db="UniProtKB">
        <authorList>
            <consortium name="EnsemblPlants"/>
        </authorList>
    </citation>
    <scope>IDENTIFICATION</scope>
</reference>
<sequence length="216" mass="23671">PGESSTGRSHLTCRAILYLYYAPARGQTQRLRVETQRQRRAVSPTRTDGAAGRKIFLFPLPSGQSSTAGGRVGHSIVFASECKISSLAGAACPIDRLGFRLPPPEPDKQRMGCVLSSPRRSRRTPGYEEPTVLASQTSFTVNEVEALYELYKKLSYSIFKDGLIHKGGVPAGAVQDQQRGEPLRGQGVRPLRSQAQRGHRVRRVRALAQHLPPQSA</sequence>
<dbReference type="Gramene" id="AET1Gv20857000.10">
    <property type="protein sequence ID" value="AET1Gv20857000.10"/>
    <property type="gene ID" value="AET1Gv20857000"/>
</dbReference>
<comment type="subunit">
    <text evidence="2">Homodimer. Interacts with CIPK.</text>
</comment>
<dbReference type="GO" id="GO:0019900">
    <property type="term" value="F:kinase binding"/>
    <property type="evidence" value="ECO:0007669"/>
    <property type="project" value="UniProtKB-UniRule"/>
</dbReference>
<evidence type="ECO:0000313" key="4">
    <source>
        <dbReference type="EnsemblPlants" id="AET1Gv20857000.10"/>
    </source>
</evidence>
<feature type="region of interest" description="Disordered" evidence="3">
    <location>
        <begin position="173"/>
        <end position="201"/>
    </location>
</feature>
<dbReference type="AlphaFoldDB" id="A0A452ZNH1"/>
<proteinExistence type="inferred from homology"/>
<keyword evidence="2" id="KW-0479">Metal-binding</keyword>
<evidence type="ECO:0000256" key="1">
    <source>
        <dbReference type="ARBA" id="ARBA00022737"/>
    </source>
</evidence>
<comment type="function">
    <text evidence="2">Acts as a calcium sensor. CBL proteins interact with CIPK serine-threonine protein kinases. Binding of a CBL protein to the regulatory NAF domain of a CIPK protein lead to the activation of the kinase in a calcium-dependent manner.</text>
</comment>
<evidence type="ECO:0000256" key="3">
    <source>
        <dbReference type="SAM" id="MobiDB-lite"/>
    </source>
</evidence>
<dbReference type="InterPro" id="IPR045198">
    <property type="entry name" value="CNBL1-10"/>
</dbReference>
<keyword evidence="5" id="KW-1185">Reference proteome</keyword>